<dbReference type="SUPFAM" id="SSF49373">
    <property type="entry name" value="Invasin/intimin cell-adhesion fragments"/>
    <property type="match status" value="3"/>
</dbReference>
<feature type="domain" description="BIG2" evidence="1">
    <location>
        <begin position="220"/>
        <end position="297"/>
    </location>
</feature>
<dbReference type="RefSeq" id="WP_029428849.1">
    <property type="nucleotide sequence ID" value="NZ_CP012801.1"/>
</dbReference>
<dbReference type="KEGG" id="bcel:BcellWH2_04860"/>
<dbReference type="Gene3D" id="2.60.40.1080">
    <property type="match status" value="3"/>
</dbReference>
<reference evidence="2 3" key="1">
    <citation type="journal article" date="2015" name="Science">
        <title>Genetic determinants of in vivo fitness and diet responsiveness in multiple human gut Bacteroides.</title>
        <authorList>
            <person name="Wu M."/>
            <person name="McNulty N.P."/>
            <person name="Rodionov D.A."/>
            <person name="Khoroshkin M.S."/>
            <person name="Griffin N.W."/>
            <person name="Cheng J."/>
            <person name="Latreille P."/>
            <person name="Kerstetter R.A."/>
            <person name="Terrapon N."/>
            <person name="Henrissat B."/>
            <person name="Osterman A.L."/>
            <person name="Gordon J.I."/>
        </authorList>
    </citation>
    <scope>NUCLEOTIDE SEQUENCE [LARGE SCALE GENOMIC DNA]</scope>
    <source>
        <strain evidence="2 3">WH2</strain>
    </source>
</reference>
<dbReference type="Pfam" id="PF02368">
    <property type="entry name" value="Big_2"/>
    <property type="match status" value="3"/>
</dbReference>
<dbReference type="InterPro" id="IPR003343">
    <property type="entry name" value="Big_2"/>
</dbReference>
<organism evidence="2 3">
    <name type="scientific">Bacteroides cellulosilyticus</name>
    <dbReference type="NCBI Taxonomy" id="246787"/>
    <lineage>
        <taxon>Bacteria</taxon>
        <taxon>Pseudomonadati</taxon>
        <taxon>Bacteroidota</taxon>
        <taxon>Bacteroidia</taxon>
        <taxon>Bacteroidales</taxon>
        <taxon>Bacteroidaceae</taxon>
        <taxon>Bacteroides</taxon>
    </lineage>
</organism>
<accession>A0A0P0G5C8</accession>
<proteinExistence type="predicted"/>
<dbReference type="SMART" id="SM00635">
    <property type="entry name" value="BID_2"/>
    <property type="match status" value="3"/>
</dbReference>
<evidence type="ECO:0000259" key="1">
    <source>
        <dbReference type="SMART" id="SM00635"/>
    </source>
</evidence>
<dbReference type="Pfam" id="PF16351">
    <property type="entry name" value="DUF4979"/>
    <property type="match status" value="1"/>
</dbReference>
<dbReference type="InterPro" id="IPR032502">
    <property type="entry name" value="DUF4979"/>
</dbReference>
<gene>
    <name evidence="2" type="ORF">BcellWH2_04860</name>
</gene>
<evidence type="ECO:0000313" key="2">
    <source>
        <dbReference type="EMBL" id="ALJ62069.1"/>
    </source>
</evidence>
<feature type="domain" description="BIG2" evidence="1">
    <location>
        <begin position="43"/>
        <end position="124"/>
    </location>
</feature>
<sequence>MKNRNSIYQGLSRASIGMLAACMTLTACDKDQEFTPAMPEAKLINGITFKVSENLPLAIGMDSTIVFAIDAPEELEDRSIIWKSTDETVAKVSQQGTITGIAEGTAIISVTPAIGFGPSASVTVNVIPEIIKATDMTLVNPKEGEDIYETDRIQLEASILPANHTYSYLTWASSNPSIATVSENGLVNCLTPGKAIITAYTHDRSGVSASYELNIKEYIPVESVSISALTEPLCISRGPVQLDVAYTPANATTGSVDWTSSDENIATVDLGIVTPKGFGTATITATCKTTGQTASVSVTVESGWVIWDGQNNFDGWKIGQNYSSYVIENGKMVVTAGAQNATMRRADLSFKNVPINLDFSNYPILAMRSTLPVGGKGIGQGGAYTLDLVTKSGNINKAHVGELLSDNTNLIYYDIPSINAALGNGVVEANTFQIKVADIYNENLPTGQYTVYWIRTFKSIAEAKAFAEAEISAGN</sequence>
<evidence type="ECO:0000313" key="3">
    <source>
        <dbReference type="Proteomes" id="UP000061809"/>
    </source>
</evidence>
<protein>
    <submittedName>
        <fullName evidence="2">Bacterial Ig-like domain (Group 2)</fullName>
    </submittedName>
</protein>
<dbReference type="InterPro" id="IPR008964">
    <property type="entry name" value="Invasin/intimin_cell_adhesion"/>
</dbReference>
<feature type="domain" description="BIG2" evidence="1">
    <location>
        <begin position="132"/>
        <end position="211"/>
    </location>
</feature>
<dbReference type="Proteomes" id="UP000061809">
    <property type="component" value="Chromosome"/>
</dbReference>
<dbReference type="PATRIC" id="fig|246787.4.peg.5018"/>
<dbReference type="AlphaFoldDB" id="A0A0P0G5C8"/>
<dbReference type="EMBL" id="CP012801">
    <property type="protein sequence ID" value="ALJ62069.1"/>
    <property type="molecule type" value="Genomic_DNA"/>
</dbReference>
<name>A0A0P0G5C8_9BACE</name>
<dbReference type="PROSITE" id="PS51257">
    <property type="entry name" value="PROKAR_LIPOPROTEIN"/>
    <property type="match status" value="1"/>
</dbReference>